<protein>
    <submittedName>
        <fullName evidence="1">Uncharacterized protein</fullName>
    </submittedName>
</protein>
<dbReference type="EMBL" id="CAXAMN010021283">
    <property type="protein sequence ID" value="CAK9057525.1"/>
    <property type="molecule type" value="Genomic_DNA"/>
</dbReference>
<reference evidence="1 2" key="1">
    <citation type="submission" date="2024-02" db="EMBL/GenBank/DDBJ databases">
        <authorList>
            <person name="Chen Y."/>
            <person name="Shah S."/>
            <person name="Dougan E. K."/>
            <person name="Thang M."/>
            <person name="Chan C."/>
        </authorList>
    </citation>
    <scope>NUCLEOTIDE SEQUENCE [LARGE SCALE GENOMIC DNA]</scope>
</reference>
<name>A0ABP0N171_9DINO</name>
<keyword evidence="2" id="KW-1185">Reference proteome</keyword>
<dbReference type="Proteomes" id="UP001642484">
    <property type="component" value="Unassembled WGS sequence"/>
</dbReference>
<accession>A0ABP0N171</accession>
<evidence type="ECO:0000313" key="2">
    <source>
        <dbReference type="Proteomes" id="UP001642484"/>
    </source>
</evidence>
<proteinExistence type="predicted"/>
<comment type="caution">
    <text evidence="1">The sequence shown here is derived from an EMBL/GenBank/DDBJ whole genome shotgun (WGS) entry which is preliminary data.</text>
</comment>
<evidence type="ECO:0000313" key="1">
    <source>
        <dbReference type="EMBL" id="CAK9057525.1"/>
    </source>
</evidence>
<organism evidence="1 2">
    <name type="scientific">Durusdinium trenchii</name>
    <dbReference type="NCBI Taxonomy" id="1381693"/>
    <lineage>
        <taxon>Eukaryota</taxon>
        <taxon>Sar</taxon>
        <taxon>Alveolata</taxon>
        <taxon>Dinophyceae</taxon>
        <taxon>Suessiales</taxon>
        <taxon>Symbiodiniaceae</taxon>
        <taxon>Durusdinium</taxon>
    </lineage>
</organism>
<sequence length="139" mass="15791">MHDVDRSSACQGLSQLLACLLNCKGQCAFPHVKCGQQGRNPDRVSIELDASGRVMIQSFFSRNFWMESARALWKKDFKNSEKTWVNVMALFDEQCLISLSDVVAFTLDPQHPREFQDVALPSVFRLLTEMAYEISALKT</sequence>
<gene>
    <name evidence="1" type="ORF">CCMP2556_LOCUS28381</name>
</gene>